<protein>
    <submittedName>
        <fullName evidence="2">YfiR family protein</fullName>
    </submittedName>
</protein>
<evidence type="ECO:0000256" key="1">
    <source>
        <dbReference type="SAM" id="SignalP"/>
    </source>
</evidence>
<keyword evidence="1" id="KW-0732">Signal</keyword>
<name>A0ABY4ZPL6_9CAUL</name>
<gene>
    <name evidence="2" type="ORF">MZV50_18310</name>
</gene>
<dbReference type="InterPro" id="IPR025293">
    <property type="entry name" value="YfiR/HmsC-like"/>
</dbReference>
<dbReference type="Proteomes" id="UP001057520">
    <property type="component" value="Chromosome"/>
</dbReference>
<sequence>MVLGFPPSALGSRPSWRKWLSRSVATVLTACALTGAAQAGEQEPGYALKAGYLAKFTPFVDWPDAAFEGPTSPFHLCIGGHDPFGVAIDRVAGGLRVGDHPVVVIRLSPVAKGADCHLLFLSASRRQTPQQMLAAVAGRPVLTVADETLDAPGAVVQFVTLESRLRFTIRAEMAQSAGLTLSSKLLALSAQPRDGGR</sequence>
<dbReference type="EMBL" id="CP096040">
    <property type="protein sequence ID" value="USQ94528.1"/>
    <property type="molecule type" value="Genomic_DNA"/>
</dbReference>
<reference evidence="2 3" key="1">
    <citation type="submission" date="2022-04" db="EMBL/GenBank/DDBJ databases">
        <title>Genome sequence of soybean root-associated Caulobacter segnis RL271.</title>
        <authorList>
            <person name="Longley R."/>
            <person name="Bonito G."/>
            <person name="Trigodet F."/>
            <person name="Crosson S."/>
            <person name="Fiebig A."/>
        </authorList>
    </citation>
    <scope>NUCLEOTIDE SEQUENCE [LARGE SCALE GENOMIC DNA]</scope>
    <source>
        <strain evidence="2 3">RL271</strain>
    </source>
</reference>
<keyword evidence="3" id="KW-1185">Reference proteome</keyword>
<organism evidence="2 3">
    <name type="scientific">Caulobacter segnis</name>
    <dbReference type="NCBI Taxonomy" id="88688"/>
    <lineage>
        <taxon>Bacteria</taxon>
        <taxon>Pseudomonadati</taxon>
        <taxon>Pseudomonadota</taxon>
        <taxon>Alphaproteobacteria</taxon>
        <taxon>Caulobacterales</taxon>
        <taxon>Caulobacteraceae</taxon>
        <taxon>Caulobacter</taxon>
    </lineage>
</organism>
<proteinExistence type="predicted"/>
<feature type="chain" id="PRO_5045700488" evidence="1">
    <location>
        <begin position="40"/>
        <end position="197"/>
    </location>
</feature>
<dbReference type="Pfam" id="PF13689">
    <property type="entry name" value="DUF4154"/>
    <property type="match status" value="1"/>
</dbReference>
<accession>A0ABY4ZPL6</accession>
<feature type="signal peptide" evidence="1">
    <location>
        <begin position="1"/>
        <end position="39"/>
    </location>
</feature>
<evidence type="ECO:0000313" key="2">
    <source>
        <dbReference type="EMBL" id="USQ94528.1"/>
    </source>
</evidence>
<evidence type="ECO:0000313" key="3">
    <source>
        <dbReference type="Proteomes" id="UP001057520"/>
    </source>
</evidence>